<evidence type="ECO:0000313" key="8">
    <source>
        <dbReference type="Proteomes" id="UP001470230"/>
    </source>
</evidence>
<name>A0ABR2L3A3_9EUKA</name>
<organism evidence="7 8">
    <name type="scientific">Tritrichomonas musculus</name>
    <dbReference type="NCBI Taxonomy" id="1915356"/>
    <lineage>
        <taxon>Eukaryota</taxon>
        <taxon>Metamonada</taxon>
        <taxon>Parabasalia</taxon>
        <taxon>Tritrichomonadida</taxon>
        <taxon>Tritrichomonadidae</taxon>
        <taxon>Tritrichomonas</taxon>
    </lineage>
</organism>
<dbReference type="InterPro" id="IPR036971">
    <property type="entry name" value="PDEase_catalytic_dom_sf"/>
</dbReference>
<keyword evidence="2" id="KW-0479">Metal-binding</keyword>
<dbReference type="EMBL" id="JAPFFF010000001">
    <property type="protein sequence ID" value="KAK8897836.1"/>
    <property type="molecule type" value="Genomic_DNA"/>
</dbReference>
<feature type="region of interest" description="Disordered" evidence="4">
    <location>
        <begin position="91"/>
        <end position="125"/>
    </location>
</feature>
<dbReference type="Pfam" id="PF01590">
    <property type="entry name" value="GAF"/>
    <property type="match status" value="2"/>
</dbReference>
<dbReference type="SUPFAM" id="SSF55781">
    <property type="entry name" value="GAF domain-like"/>
    <property type="match status" value="4"/>
</dbReference>
<dbReference type="PROSITE" id="PS51845">
    <property type="entry name" value="PDEASE_I_2"/>
    <property type="match status" value="1"/>
</dbReference>
<gene>
    <name evidence="7" type="ORF">M9Y10_000064</name>
    <name evidence="6" type="ORF">M9Y10_024216</name>
</gene>
<dbReference type="SUPFAM" id="SSF109604">
    <property type="entry name" value="HD-domain/PDEase-like"/>
    <property type="match status" value="1"/>
</dbReference>
<dbReference type="Gene3D" id="1.10.1300.10">
    <property type="entry name" value="3'5'-cyclic nucleotide phosphodiesterase, catalytic domain"/>
    <property type="match status" value="1"/>
</dbReference>
<keyword evidence="3" id="KW-0378">Hydrolase</keyword>
<dbReference type="InterPro" id="IPR023088">
    <property type="entry name" value="PDEase"/>
</dbReference>
<dbReference type="InterPro" id="IPR002073">
    <property type="entry name" value="PDEase_catalytic_dom"/>
</dbReference>
<protein>
    <recommendedName>
        <fullName evidence="5">PDEase domain-containing protein</fullName>
    </recommendedName>
</protein>
<dbReference type="PRINTS" id="PR00387">
    <property type="entry name" value="PDIESTERASE1"/>
</dbReference>
<evidence type="ECO:0000256" key="4">
    <source>
        <dbReference type="SAM" id="MobiDB-lite"/>
    </source>
</evidence>
<dbReference type="InterPro" id="IPR029016">
    <property type="entry name" value="GAF-like_dom_sf"/>
</dbReference>
<dbReference type="InterPro" id="IPR003607">
    <property type="entry name" value="HD/PDEase_dom"/>
</dbReference>
<feature type="region of interest" description="Disordered" evidence="4">
    <location>
        <begin position="1141"/>
        <end position="1180"/>
    </location>
</feature>
<keyword evidence="1" id="KW-0140">cGMP</keyword>
<reference evidence="7 8" key="1">
    <citation type="submission" date="2024-04" db="EMBL/GenBank/DDBJ databases">
        <title>Tritrichomonas musculus Genome.</title>
        <authorList>
            <person name="Alves-Ferreira E."/>
            <person name="Grigg M."/>
            <person name="Lorenzi H."/>
            <person name="Galac M."/>
        </authorList>
    </citation>
    <scope>NUCLEOTIDE SEQUENCE [LARGE SCALE GENOMIC DNA]</scope>
    <source>
        <strain evidence="7 8">EAF2021</strain>
    </source>
</reference>
<evidence type="ECO:0000256" key="3">
    <source>
        <dbReference type="ARBA" id="ARBA00022801"/>
    </source>
</evidence>
<dbReference type="CDD" id="cd00077">
    <property type="entry name" value="HDc"/>
    <property type="match status" value="1"/>
</dbReference>
<comment type="caution">
    <text evidence="7">The sequence shown here is derived from an EMBL/GenBank/DDBJ whole genome shotgun (WGS) entry which is preliminary data.</text>
</comment>
<dbReference type="Gene3D" id="3.30.450.40">
    <property type="match status" value="4"/>
</dbReference>
<dbReference type="Proteomes" id="UP001470230">
    <property type="component" value="Unassembled WGS sequence"/>
</dbReference>
<feature type="domain" description="PDEase" evidence="5">
    <location>
        <begin position="807"/>
        <end position="1141"/>
    </location>
</feature>
<feature type="compositionally biased region" description="Basic and acidic residues" evidence="4">
    <location>
        <begin position="1157"/>
        <end position="1180"/>
    </location>
</feature>
<proteinExistence type="predicted"/>
<dbReference type="SMART" id="SM00471">
    <property type="entry name" value="HDc"/>
    <property type="match status" value="1"/>
</dbReference>
<accession>A0ABR2L3A3</accession>
<dbReference type="InterPro" id="IPR003018">
    <property type="entry name" value="GAF"/>
</dbReference>
<evidence type="ECO:0000256" key="1">
    <source>
        <dbReference type="ARBA" id="ARBA00022535"/>
    </source>
</evidence>
<evidence type="ECO:0000313" key="7">
    <source>
        <dbReference type="EMBL" id="KAK8897836.1"/>
    </source>
</evidence>
<keyword evidence="8" id="KW-1185">Reference proteome</keyword>
<sequence length="1180" mass="134642">MASMKILKKIHQKNEGQSLVKDLISLRPITPIIIKESHPLEVLNTDNNPPPKPIDQFTPYLSRKIAAKRNERIEKLNNQSARPNTAFVLARSSQLESSRRNQPDNNYDDDSPRGNGLPQLSSTNTSLHHHLKMESTFDKIATGASVSPFPKLIESTLQMYFLAEKVLFFHDVSSVKMLYCPSTTAYCPHGTGIIGYTQYSRKTINLPEACKHASYQLSTEGNWYGPDSRVLSFPLYDISCNIIGVVAVIRKKSSPPFSSEDEKFVEYLQSKCKLYSRWLFQPLVDDNVVPTLINTCRLKHFIENLQEKLVKMFNCRSAEIWSIEKGQIHKYLSTENQPKLIPVDDAGIAGFSLRNMVPISVVSSRCHSAYCSKSDENGDHSILSLPIRDPNSQIIYALVLRGKRIPQFFTDTDEKVLSRIAPYIIMSLVSSELIEKSHKNLKESLHQQKKLGALLEVAESLSGQLRMDVLIPNIMTKACDLVKSDRCSLFMVNESHDKLVTSFQGGLTNSIEIPISAGIVGYTATTGEILNIKDAYEDPRFNRATDKSTGYRTYTILCVPIFGEKGDITGVTEMINKIDGTFTEEDERMIKIFNVFTGISLENARLYRASIELSLQLRSFLDISYSLQQPQTVKKIMDEIIKNTRKVVGAVRAMLFMNEETGISSEPFITDEDIEAKIRKKLQKKEKAEDTLGVKRAIIQRLLQGRSSNYDAEEMKEDDFRKDLIQRIEANKESIIENIDKDPEHSCIMVPIMSSDRALMGCFMLQWKKNRSLFTHDDLKLLESYSVFLSISLERSRLKSIAQLGSVEFEIQKFIQLNERSEYTATPNALKLEVEDKVLSISQDFIASKFKGIGLFKVMYYLFDHFGLFSTFKITNETFFHFLFDLRNSYNRVPYHNWMHAVDVTQFLAYSINTSDLSKIFTKFEILGMLTAAICHDANHDGFSNQYNVNAQTPLGILFKNQSVMETHHCSVSIGIITKDECNIFKILNENESTQMWTLFINLILATDMAKHFSILESAKKIDTVNWSNTDEGRLMIMKLLIKCADISNVARKLEIAEKWVNILCEEYFRQGELEKANGMEYSSPMNDREHLDKAKSQITFISGVCLPLFELVNTFVPHLQHIIDKIKLNLEMWKQMEIEKNKKDKEKMEEEEEKIENDKGDSKINIKDDGKENNGDGNS</sequence>
<dbReference type="EMBL" id="JAPFFF010000298">
    <property type="protein sequence ID" value="KAK8834804.1"/>
    <property type="molecule type" value="Genomic_DNA"/>
</dbReference>
<evidence type="ECO:0000259" key="5">
    <source>
        <dbReference type="PROSITE" id="PS51845"/>
    </source>
</evidence>
<dbReference type="SMART" id="SM00065">
    <property type="entry name" value="GAF"/>
    <property type="match status" value="3"/>
</dbReference>
<dbReference type="Pfam" id="PF00233">
    <property type="entry name" value="PDEase_I"/>
    <property type="match status" value="1"/>
</dbReference>
<evidence type="ECO:0000313" key="6">
    <source>
        <dbReference type="EMBL" id="KAK8834804.1"/>
    </source>
</evidence>
<evidence type="ECO:0000256" key="2">
    <source>
        <dbReference type="ARBA" id="ARBA00022723"/>
    </source>
</evidence>
<dbReference type="PANTHER" id="PTHR11347">
    <property type="entry name" value="CYCLIC NUCLEOTIDE PHOSPHODIESTERASE"/>
    <property type="match status" value="1"/>
</dbReference>